<evidence type="ECO:0000313" key="3">
    <source>
        <dbReference type="EMBL" id="GAA3914888.1"/>
    </source>
</evidence>
<evidence type="ECO:0000259" key="2">
    <source>
        <dbReference type="Pfam" id="PF13511"/>
    </source>
</evidence>
<feature type="domain" description="DUF4124" evidence="2">
    <location>
        <begin position="19"/>
        <end position="56"/>
    </location>
</feature>
<organism evidence="3 4">
    <name type="scientific">Litoribacillus peritrichatus</name>
    <dbReference type="NCBI Taxonomy" id="718191"/>
    <lineage>
        <taxon>Bacteria</taxon>
        <taxon>Pseudomonadati</taxon>
        <taxon>Pseudomonadota</taxon>
        <taxon>Gammaproteobacteria</taxon>
        <taxon>Oceanospirillales</taxon>
        <taxon>Oceanospirillaceae</taxon>
        <taxon>Litoribacillus</taxon>
    </lineage>
</organism>
<dbReference type="InterPro" id="IPR025392">
    <property type="entry name" value="DUF4124"/>
</dbReference>
<name>A0ABP7M928_9GAMM</name>
<dbReference type="RefSeq" id="WP_344795485.1">
    <property type="nucleotide sequence ID" value="NZ_BAABBN010000004.1"/>
</dbReference>
<feature type="signal peptide" evidence="1">
    <location>
        <begin position="1"/>
        <end position="28"/>
    </location>
</feature>
<comment type="caution">
    <text evidence="3">The sequence shown here is derived from an EMBL/GenBank/DDBJ whole genome shotgun (WGS) entry which is preliminary data.</text>
</comment>
<accession>A0ABP7M928</accession>
<gene>
    <name evidence="3" type="ORF">GCM10022277_06710</name>
</gene>
<feature type="chain" id="PRO_5045824983" description="DUF4124 domain-containing protein" evidence="1">
    <location>
        <begin position="29"/>
        <end position="268"/>
    </location>
</feature>
<protein>
    <recommendedName>
        <fullName evidence="2">DUF4124 domain-containing protein</fullName>
    </recommendedName>
</protein>
<reference evidence="4" key="1">
    <citation type="journal article" date="2019" name="Int. J. Syst. Evol. Microbiol.">
        <title>The Global Catalogue of Microorganisms (GCM) 10K type strain sequencing project: providing services to taxonomists for standard genome sequencing and annotation.</title>
        <authorList>
            <consortium name="The Broad Institute Genomics Platform"/>
            <consortium name="The Broad Institute Genome Sequencing Center for Infectious Disease"/>
            <person name="Wu L."/>
            <person name="Ma J."/>
        </authorList>
    </citation>
    <scope>NUCLEOTIDE SEQUENCE [LARGE SCALE GENOMIC DNA]</scope>
    <source>
        <strain evidence="4">JCM 17551</strain>
    </source>
</reference>
<keyword evidence="1" id="KW-0732">Signal</keyword>
<evidence type="ECO:0000256" key="1">
    <source>
        <dbReference type="SAM" id="SignalP"/>
    </source>
</evidence>
<keyword evidence="4" id="KW-1185">Reference proteome</keyword>
<proteinExistence type="predicted"/>
<sequence>MFHNKFYRLVIITFSLIMSAVISQGVNAGVYKWVDENGKVHYGNVPGSASAKSVMVQESNKKKSSGDRNQRVSGRWYAKKNSYVTLKYVFNYDKFFLFEYISNGSSYRSREIGKGKLSQSKNILELTYFEHFTDKEKLDTVERYEIVSNSNNSLVLLSENFKEMHLKRTSSQGNQSQDIKGTWRFGNLLYEFEGSQFLVKNSSKLIQVGSWKMQDPKMTLDYVADFVKPVDHRQGKTKTWIKKFVNYNSMGFVSQDTGETLNFVRVAE</sequence>
<dbReference type="Proteomes" id="UP001501565">
    <property type="component" value="Unassembled WGS sequence"/>
</dbReference>
<dbReference type="EMBL" id="BAABBN010000004">
    <property type="protein sequence ID" value="GAA3914888.1"/>
    <property type="molecule type" value="Genomic_DNA"/>
</dbReference>
<dbReference type="Pfam" id="PF13511">
    <property type="entry name" value="DUF4124"/>
    <property type="match status" value="1"/>
</dbReference>
<evidence type="ECO:0000313" key="4">
    <source>
        <dbReference type="Proteomes" id="UP001501565"/>
    </source>
</evidence>